<keyword evidence="1" id="KW-0472">Membrane</keyword>
<feature type="transmembrane region" description="Helical" evidence="1">
    <location>
        <begin position="62"/>
        <end position="84"/>
    </location>
</feature>
<reference evidence="2 3" key="1">
    <citation type="submission" date="2020-04" db="EMBL/GenBank/DDBJ databases">
        <authorList>
            <person name="Hitch T.C.A."/>
            <person name="Wylensek D."/>
            <person name="Clavel T."/>
        </authorList>
    </citation>
    <scope>NUCLEOTIDE SEQUENCE [LARGE SCALE GENOMIC DNA]</scope>
    <source>
        <strain evidence="2 3">WB01_D5_05</strain>
    </source>
</reference>
<evidence type="ECO:0000256" key="1">
    <source>
        <dbReference type="SAM" id="Phobius"/>
    </source>
</evidence>
<gene>
    <name evidence="2" type="ORF">HF838_11415</name>
</gene>
<dbReference type="InterPro" id="IPR019649">
    <property type="entry name" value="DUF2512"/>
</dbReference>
<accession>A0A848D011</accession>
<feature type="transmembrane region" description="Helical" evidence="1">
    <location>
        <begin position="90"/>
        <end position="111"/>
    </location>
</feature>
<dbReference type="Proteomes" id="UP000561326">
    <property type="component" value="Unassembled WGS sequence"/>
</dbReference>
<dbReference type="AlphaFoldDB" id="A0A848D011"/>
<dbReference type="Pfam" id="PF10710">
    <property type="entry name" value="DUF2512"/>
    <property type="match status" value="1"/>
</dbReference>
<dbReference type="RefSeq" id="WP_021621361.1">
    <property type="nucleotide sequence ID" value="NZ_CABKST010000129.1"/>
</dbReference>
<keyword evidence="1" id="KW-0812">Transmembrane</keyword>
<protein>
    <submittedName>
        <fullName evidence="2">DUF2512 family protein</fullName>
    </submittedName>
</protein>
<comment type="caution">
    <text evidence="2">The sequence shown here is derived from an EMBL/GenBank/DDBJ whole genome shotgun (WGS) entry which is preliminary data.</text>
</comment>
<organism evidence="2 3">
    <name type="scientific">Aneurinibacillus aneurinilyticus</name>
    <name type="common">Bacillus aneurinolyticus</name>
    <dbReference type="NCBI Taxonomy" id="1391"/>
    <lineage>
        <taxon>Bacteria</taxon>
        <taxon>Bacillati</taxon>
        <taxon>Bacillota</taxon>
        <taxon>Bacilli</taxon>
        <taxon>Bacillales</taxon>
        <taxon>Paenibacillaceae</taxon>
        <taxon>Aneurinibacillus group</taxon>
        <taxon>Aneurinibacillus</taxon>
    </lineage>
</organism>
<dbReference type="EMBL" id="JABAGO010000019">
    <property type="protein sequence ID" value="NME98870.1"/>
    <property type="molecule type" value="Genomic_DNA"/>
</dbReference>
<evidence type="ECO:0000313" key="3">
    <source>
        <dbReference type="Proteomes" id="UP000561326"/>
    </source>
</evidence>
<proteinExistence type="predicted"/>
<keyword evidence="1" id="KW-1133">Transmembrane helix</keyword>
<evidence type="ECO:0000313" key="2">
    <source>
        <dbReference type="EMBL" id="NME98870.1"/>
    </source>
</evidence>
<dbReference type="GeneID" id="92841931"/>
<name>A0A848D011_ANEAE</name>
<dbReference type="OrthoDB" id="2111682at2"/>
<sequence>MAKAHIKVFGIKLARFSANIFLFLGLVFNVPFSYILAAIIILSVVSYVIGDLVILRFAGNGIATALDVVLFVAGIWAVAHFIGFNYDMSHMFALLVVIGYLVFEESVYHVYVEKEILGTRKESLLAAIDKY</sequence>